<proteinExistence type="predicted"/>
<organism evidence="3 4">
    <name type="scientific">Symbiodinium natans</name>
    <dbReference type="NCBI Taxonomy" id="878477"/>
    <lineage>
        <taxon>Eukaryota</taxon>
        <taxon>Sar</taxon>
        <taxon>Alveolata</taxon>
        <taxon>Dinophyceae</taxon>
        <taxon>Suessiales</taxon>
        <taxon>Symbiodiniaceae</taxon>
        <taxon>Symbiodinium</taxon>
    </lineage>
</organism>
<keyword evidence="4" id="KW-1185">Reference proteome</keyword>
<dbReference type="PROSITE" id="PS50097">
    <property type="entry name" value="BTB"/>
    <property type="match status" value="1"/>
</dbReference>
<evidence type="ECO:0000259" key="2">
    <source>
        <dbReference type="PROSITE" id="PS50097"/>
    </source>
</evidence>
<dbReference type="PANTHER" id="PTHR15600">
    <property type="entry name" value="SACSIN"/>
    <property type="match status" value="1"/>
</dbReference>
<protein>
    <submittedName>
        <fullName evidence="3">Sacs protein</fullName>
    </submittedName>
</protein>
<dbReference type="SUPFAM" id="SSF55874">
    <property type="entry name" value="ATPase domain of HSP90 chaperone/DNA topoisomerase II/histidine kinase"/>
    <property type="match status" value="1"/>
</dbReference>
<dbReference type="GO" id="GO:0030544">
    <property type="term" value="F:Hsp70 protein binding"/>
    <property type="evidence" value="ECO:0007669"/>
    <property type="project" value="TreeGrafter"/>
</dbReference>
<dbReference type="CDD" id="cd18186">
    <property type="entry name" value="BTB_POZ_ZBTB_KLHL-like"/>
    <property type="match status" value="1"/>
</dbReference>
<dbReference type="NCBIfam" id="NF047352">
    <property type="entry name" value="P_loop_sacsin"/>
    <property type="match status" value="1"/>
</dbReference>
<sequence>MEDASPFVEFSQREDLTVRLRNILHDYAFGPGVFRELLQNADDAGARRFALYADATVHPKESGLLDARLAQWQGPAVVAVNDAQFTDSDFEGIRQVGASVKRSDHSKIGRYGLGFNSTYHLTDVVSFVSRDRLCIFDPHRAHLPSDLPGLQVQLTTELRKKYWAQLAPFADVAQVAHASDAVDSVEAVEAVEPGTMFRLPLRTPELASRSLISNQARNFGDVLAVLKELAASADELLLFLQSVEMIEIHVRHAGKAWCCLGRSWIRTASAAATERMRKERLMLHNMAKDLKKARRQGLLLEVTASVDSVERSKPWLVAMRSEPVESKEVTAGLAEDELPTHRVAAVAVPLSSEKLDSESGLEGQAYCFLPLSLATGLPVHISANFALTANRRDLWRRSDDRVASESHCRALWNENLLDSTCPRVYADALELLAAGALSRHEEKKGLPFPYMSIISDALCQEIQELPKFKKGLWSLWPEKASGHFVSLPRRVSEELVIREAAVFLDDQQSFQTAKCSLLCQEPEFSRLKDEMRTALRRLCLMGKRRTIVQVPAALGEILTEVKGTTWLQPQSLANMLKGYDTKHSTMEEADALVEYLLSPNGSGPLALLHELRLCPLLSGRKGTFLHRVEGEEYFWSEDPQMQDLLPDRDFVEPSSRTFALLKPRVANSHLNICLLNGKALPALLPTILPPSWRHKSQVVVTKAGQVEVDGRTQEAVRQEYLTQFKAQPSARVKATHKAAPKQSVSKKKPATKLTKLPNGKRNGTKVQHVLEEDEWDEEGSEDFDEEDWEEAGEVATPVAKSTAQTAQTCPILDAAGLDALVRRCSLIWKLVESNQEKGSSIAALQVFPCVPVEAAGPSGPHPHHVGINGHLRLISMSAAGNKNLAAIEDFSVEEVKLLASLGVPLLRPGTKLRSALGLDRVSVVRALCRALEEELGSSSAVTVTGNESRHSRLHHGLKAARLTTERALPLQRLVCSVLRRANKKEAERALTLPIFPTTGGRFAVPLVPSSASVISPDEGWDQLLHPFFDDFLVSWEGAAGDVLRELEVRRPSLASFLANFCAPRAGVFDQELSIRFLESVATVGAVFSRSGASRECEKLAQACEAAPVVVFDSEPGKVPKRCRAQDLLDPDDADLGHLLGTSATFPPKQYCTPLILTVLRKAGLKSFADEELFLRAAARTEALAQNAGGHRVEAASTLLAQLVKRFHGLKWSSRTYASLSRFRIFPAFPASSRSGAWPPHDPPSSPDCVALDTPCTLFEHAPLAWTQLVLLDQQAFRSWPKALLQRFGNLQDPPSLEVIVANLAEVARRWSQESVPTAGSESSHELRERRQQVVTQHLKALQPTLHKRSHATQMMVQHQLSNVNFLVLDDGALVSPCSVFTALHEGADASDDEGQDCQARKRRTQGTWGLPGYMRPFRRLLLGVAGPAVHLKRQLPTINVPPAPAASVVPSFIRNALNKPELADVTFVLKVDSGTKEIYAHRLVLAAACDHFRAMFTSNCAEAQESRCRLHLESWVSSRGLLWLLAYLYQGFDARLAQEVAYQLDRGLEVSEVSEVSEVPKALLRQRARCWDVDTGEDLCCLLRLCEFYDVNHLKKWTENELGKLLTGENLMALSTHAYFCNANQLLNVCIYHLRSQYAELVGVKEWESLEPAIKELVLTDVTSSG</sequence>
<dbReference type="Gene3D" id="3.30.710.10">
    <property type="entry name" value="Potassium Channel Kv1.1, Chain A"/>
    <property type="match status" value="1"/>
</dbReference>
<feature type="domain" description="BTB" evidence="2">
    <location>
        <begin position="1463"/>
        <end position="1531"/>
    </location>
</feature>
<evidence type="ECO:0000313" key="3">
    <source>
        <dbReference type="EMBL" id="CAE7602066.1"/>
    </source>
</evidence>
<dbReference type="InterPro" id="IPR036890">
    <property type="entry name" value="HATPase_C_sf"/>
</dbReference>
<dbReference type="PANTHER" id="PTHR15600:SF42">
    <property type="entry name" value="SACSIN"/>
    <property type="match status" value="1"/>
</dbReference>
<gene>
    <name evidence="3" type="primary">Sacs</name>
    <name evidence="3" type="ORF">SNAT2548_LOCUS34243</name>
</gene>
<evidence type="ECO:0000313" key="4">
    <source>
        <dbReference type="Proteomes" id="UP000604046"/>
    </source>
</evidence>
<dbReference type="Pfam" id="PF00651">
    <property type="entry name" value="BTB"/>
    <property type="match status" value="1"/>
</dbReference>
<dbReference type="InterPro" id="IPR052972">
    <property type="entry name" value="Sacsin_chaperone_reg"/>
</dbReference>
<dbReference type="SMART" id="SM00225">
    <property type="entry name" value="BTB"/>
    <property type="match status" value="1"/>
</dbReference>
<dbReference type="OrthoDB" id="1262810at2759"/>
<dbReference type="InterPro" id="IPR058210">
    <property type="entry name" value="SACS/Nov_dom"/>
</dbReference>
<dbReference type="Pfam" id="PF25794">
    <property type="entry name" value="SACS"/>
    <property type="match status" value="1"/>
</dbReference>
<reference evidence="3" key="1">
    <citation type="submission" date="2021-02" db="EMBL/GenBank/DDBJ databases">
        <authorList>
            <person name="Dougan E. K."/>
            <person name="Rhodes N."/>
            <person name="Thang M."/>
            <person name="Chan C."/>
        </authorList>
    </citation>
    <scope>NUCLEOTIDE SEQUENCE</scope>
</reference>
<feature type="region of interest" description="Disordered" evidence="1">
    <location>
        <begin position="736"/>
        <end position="763"/>
    </location>
</feature>
<feature type="compositionally biased region" description="Basic residues" evidence="1">
    <location>
        <begin position="736"/>
        <end position="750"/>
    </location>
</feature>
<accession>A0A812V7Y2</accession>
<dbReference type="InterPro" id="IPR011333">
    <property type="entry name" value="SKP1/BTB/POZ_sf"/>
</dbReference>
<evidence type="ECO:0000256" key="1">
    <source>
        <dbReference type="SAM" id="MobiDB-lite"/>
    </source>
</evidence>
<dbReference type="Gene3D" id="3.30.565.10">
    <property type="entry name" value="Histidine kinase-like ATPase, C-terminal domain"/>
    <property type="match status" value="1"/>
</dbReference>
<dbReference type="Proteomes" id="UP000604046">
    <property type="component" value="Unassembled WGS sequence"/>
</dbReference>
<dbReference type="SUPFAM" id="SSF54695">
    <property type="entry name" value="POZ domain"/>
    <property type="match status" value="1"/>
</dbReference>
<dbReference type="EMBL" id="CAJNDS010002800">
    <property type="protein sequence ID" value="CAE7602066.1"/>
    <property type="molecule type" value="Genomic_DNA"/>
</dbReference>
<dbReference type="InterPro" id="IPR000210">
    <property type="entry name" value="BTB/POZ_dom"/>
</dbReference>
<comment type="caution">
    <text evidence="3">The sequence shown here is derived from an EMBL/GenBank/DDBJ whole genome shotgun (WGS) entry which is preliminary data.</text>
</comment>
<name>A0A812V7Y2_9DINO</name>